<evidence type="ECO:0000313" key="3">
    <source>
        <dbReference type="EMBL" id="GBN74593.1"/>
    </source>
</evidence>
<gene>
    <name evidence="3" type="ORF">AVEN_105304_1</name>
    <name evidence="2" type="ORF">AVEN_173479_1</name>
</gene>
<evidence type="ECO:0000256" key="1">
    <source>
        <dbReference type="SAM" id="MobiDB-lite"/>
    </source>
</evidence>
<feature type="compositionally biased region" description="Polar residues" evidence="1">
    <location>
        <begin position="40"/>
        <end position="62"/>
    </location>
</feature>
<evidence type="ECO:0000313" key="2">
    <source>
        <dbReference type="EMBL" id="GBN74517.1"/>
    </source>
</evidence>
<organism evidence="2 4">
    <name type="scientific">Araneus ventricosus</name>
    <name type="common">Orbweaver spider</name>
    <name type="synonym">Epeira ventricosa</name>
    <dbReference type="NCBI Taxonomy" id="182803"/>
    <lineage>
        <taxon>Eukaryota</taxon>
        <taxon>Metazoa</taxon>
        <taxon>Ecdysozoa</taxon>
        <taxon>Arthropoda</taxon>
        <taxon>Chelicerata</taxon>
        <taxon>Arachnida</taxon>
        <taxon>Araneae</taxon>
        <taxon>Araneomorphae</taxon>
        <taxon>Entelegynae</taxon>
        <taxon>Araneoidea</taxon>
        <taxon>Araneidae</taxon>
        <taxon>Araneus</taxon>
    </lineage>
</organism>
<dbReference type="Proteomes" id="UP000499080">
    <property type="component" value="Unassembled WGS sequence"/>
</dbReference>
<accession>A0A4Y2RFH5</accession>
<sequence>MMSPGSQSADDDDHIVKQLMFSDSEADDHGDDSVPPVALYTSSPVKTADSSPIETNTSLSSVSDEDRLNSSTDSVVNMNVRMRRPVLRQIRSNDEDTTPPYRKVRALRLFGSPKSPKTLLKRSELSTVECNRTKTRLFATDKNHNLLHARNTPVTFRSPQLEANINPFYYSDVLPTSLGKRRRDDSGLNE</sequence>
<reference evidence="2 4" key="1">
    <citation type="journal article" date="2019" name="Sci. Rep.">
        <title>Orb-weaving spider Araneus ventricosus genome elucidates the spidroin gene catalogue.</title>
        <authorList>
            <person name="Kono N."/>
            <person name="Nakamura H."/>
            <person name="Ohtoshi R."/>
            <person name="Moran D.A.P."/>
            <person name="Shinohara A."/>
            <person name="Yoshida Y."/>
            <person name="Fujiwara M."/>
            <person name="Mori M."/>
            <person name="Tomita M."/>
            <person name="Arakawa K."/>
        </authorList>
    </citation>
    <scope>NUCLEOTIDE SEQUENCE [LARGE SCALE GENOMIC DNA]</scope>
</reference>
<evidence type="ECO:0000313" key="4">
    <source>
        <dbReference type="Proteomes" id="UP000499080"/>
    </source>
</evidence>
<proteinExistence type="predicted"/>
<protein>
    <submittedName>
        <fullName evidence="2">Uncharacterized protein</fullName>
    </submittedName>
</protein>
<name>A0A4Y2RFH5_ARAVE</name>
<dbReference type="EMBL" id="BGPR01016910">
    <property type="protein sequence ID" value="GBN74517.1"/>
    <property type="molecule type" value="Genomic_DNA"/>
</dbReference>
<comment type="caution">
    <text evidence="2">The sequence shown here is derived from an EMBL/GenBank/DDBJ whole genome shotgun (WGS) entry which is preliminary data.</text>
</comment>
<dbReference type="EMBL" id="BGPR01016935">
    <property type="protein sequence ID" value="GBN74593.1"/>
    <property type="molecule type" value="Genomic_DNA"/>
</dbReference>
<keyword evidence="4" id="KW-1185">Reference proteome</keyword>
<dbReference type="AlphaFoldDB" id="A0A4Y2RFH5"/>
<feature type="region of interest" description="Disordered" evidence="1">
    <location>
        <begin position="1"/>
        <end position="71"/>
    </location>
</feature>